<comment type="caution">
    <text evidence="1">The sequence shown here is derived from an EMBL/GenBank/DDBJ whole genome shotgun (WGS) entry which is preliminary data.</text>
</comment>
<evidence type="ECO:0000313" key="1">
    <source>
        <dbReference type="EMBL" id="MBP1987327.1"/>
    </source>
</evidence>
<accession>A0A8T4GWF0</accession>
<gene>
    <name evidence="1" type="ORF">J2753_001825</name>
</gene>
<keyword evidence="2" id="KW-1185">Reference proteome</keyword>
<protein>
    <submittedName>
        <fullName evidence="1">Uncharacterized protein</fullName>
    </submittedName>
</protein>
<dbReference type="Proteomes" id="UP000823736">
    <property type="component" value="Unassembled WGS sequence"/>
</dbReference>
<organism evidence="1 2">
    <name type="scientific">Halolamina salifodinae</name>
    <dbReference type="NCBI Taxonomy" id="1202767"/>
    <lineage>
        <taxon>Archaea</taxon>
        <taxon>Methanobacteriati</taxon>
        <taxon>Methanobacteriota</taxon>
        <taxon>Stenosarchaea group</taxon>
        <taxon>Halobacteria</taxon>
        <taxon>Halobacteriales</taxon>
        <taxon>Haloferacaceae</taxon>
    </lineage>
</organism>
<dbReference type="EMBL" id="JAGGLC010000003">
    <property type="protein sequence ID" value="MBP1987327.1"/>
    <property type="molecule type" value="Genomic_DNA"/>
</dbReference>
<dbReference type="RefSeq" id="WP_209491583.1">
    <property type="nucleotide sequence ID" value="NZ_JAGGLC010000003.1"/>
</dbReference>
<name>A0A8T4GWF0_9EURY</name>
<dbReference type="AlphaFoldDB" id="A0A8T4GWF0"/>
<sequence>MVGVLLDRLQYIPQDLLGRVVAEDVREFYVLAHPGDDLAVDRMDVPE</sequence>
<proteinExistence type="predicted"/>
<reference evidence="1" key="1">
    <citation type="submission" date="2021-03" db="EMBL/GenBank/DDBJ databases">
        <title>Genomic Encyclopedia of Type Strains, Phase IV (KMG-IV): sequencing the most valuable type-strain genomes for metagenomic binning, comparative biology and taxonomic classification.</title>
        <authorList>
            <person name="Goeker M."/>
        </authorList>
    </citation>
    <scope>NUCLEOTIDE SEQUENCE</scope>
    <source>
        <strain evidence="1">DSM 26232</strain>
    </source>
</reference>
<evidence type="ECO:0000313" key="2">
    <source>
        <dbReference type="Proteomes" id="UP000823736"/>
    </source>
</evidence>